<dbReference type="PANTHER" id="PTHR37017">
    <property type="entry name" value="AB HYDROLASE-1 DOMAIN-CONTAINING PROTEIN-RELATED"/>
    <property type="match status" value="1"/>
</dbReference>
<reference evidence="2 3" key="1">
    <citation type="submission" date="2022-04" db="EMBL/GenBank/DDBJ databases">
        <title>Positive selection, recombination, and allopatry shape intraspecific diversity of widespread and dominant cyanobacteria.</title>
        <authorList>
            <person name="Wei J."/>
            <person name="Shu W."/>
            <person name="Hu C."/>
        </authorList>
    </citation>
    <scope>NUCLEOTIDE SEQUENCE [LARGE SCALE GENOMIC DNA]</scope>
    <source>
        <strain evidence="2 3">GB2-A4</strain>
    </source>
</reference>
<gene>
    <name evidence="2" type="ORF">NC998_19580</name>
</gene>
<evidence type="ECO:0000313" key="3">
    <source>
        <dbReference type="Proteomes" id="UP001464891"/>
    </source>
</evidence>
<keyword evidence="2" id="KW-0378">Hydrolase</keyword>
<dbReference type="RefSeq" id="WP_190443074.1">
    <property type="nucleotide sequence ID" value="NZ_JAMPKM010000013.1"/>
</dbReference>
<dbReference type="EMBL" id="JAMPKM010000013">
    <property type="protein sequence ID" value="MEP0819307.1"/>
    <property type="molecule type" value="Genomic_DNA"/>
</dbReference>
<name>A0ABV0JC02_9CYAN</name>
<dbReference type="InterPro" id="IPR052897">
    <property type="entry name" value="Sec-Metab_Biosynth_Hydrolase"/>
</dbReference>
<evidence type="ECO:0000259" key="1">
    <source>
        <dbReference type="Pfam" id="PF12697"/>
    </source>
</evidence>
<dbReference type="GO" id="GO:0016787">
    <property type="term" value="F:hydrolase activity"/>
    <property type="evidence" value="ECO:0007669"/>
    <property type="project" value="UniProtKB-KW"/>
</dbReference>
<feature type="domain" description="AB hydrolase-1" evidence="1">
    <location>
        <begin position="23"/>
        <end position="236"/>
    </location>
</feature>
<dbReference type="InterPro" id="IPR000073">
    <property type="entry name" value="AB_hydrolase_1"/>
</dbReference>
<dbReference type="PANTHER" id="PTHR37017:SF11">
    <property type="entry name" value="ESTERASE_LIPASE_THIOESTERASE DOMAIN-CONTAINING PROTEIN"/>
    <property type="match status" value="1"/>
</dbReference>
<dbReference type="InterPro" id="IPR029058">
    <property type="entry name" value="AB_hydrolase_fold"/>
</dbReference>
<keyword evidence="3" id="KW-1185">Reference proteome</keyword>
<dbReference type="Gene3D" id="3.40.50.1820">
    <property type="entry name" value="alpha/beta hydrolase"/>
    <property type="match status" value="1"/>
</dbReference>
<dbReference type="Proteomes" id="UP001464891">
    <property type="component" value="Unassembled WGS sequence"/>
</dbReference>
<accession>A0ABV0JC02</accession>
<dbReference type="SUPFAM" id="SSF53474">
    <property type="entry name" value="alpha/beta-Hydrolases"/>
    <property type="match status" value="1"/>
</dbReference>
<protein>
    <submittedName>
        <fullName evidence="2">Alpha/beta hydrolase</fullName>
    </submittedName>
</protein>
<comment type="caution">
    <text evidence="2">The sequence shown here is derived from an EMBL/GenBank/DDBJ whole genome shotgun (WGS) entry which is preliminary data.</text>
</comment>
<proteinExistence type="predicted"/>
<sequence length="249" mass="26646">MLIRAEVATSKEVTQSSNSKPAIVLVHGTFADATSWQHIIPLLEQDGYTVTAVQNTLTSLPEDIATTKRVIDAQKGAVVVVGHSYGGSVITSAAATNPQVKALVYIAGFAPEAGEKISELNGRYAAPPLSTAIVPDTAGFLFIDRAKLHEFFAQDVSLAEARVMAATQKPVASIAFNQAVDRAAWKTIPSWYLVTQEDRAINPELERFMAKRIGAKTSEIKSSHVPFVSHPKEVAKFIEAAATAAMKAS</sequence>
<evidence type="ECO:0000313" key="2">
    <source>
        <dbReference type="EMBL" id="MEP0819307.1"/>
    </source>
</evidence>
<dbReference type="Pfam" id="PF12697">
    <property type="entry name" value="Abhydrolase_6"/>
    <property type="match status" value="1"/>
</dbReference>
<organism evidence="2 3">
    <name type="scientific">Trichocoleus desertorum GB2-A4</name>
    <dbReference type="NCBI Taxonomy" id="2933944"/>
    <lineage>
        <taxon>Bacteria</taxon>
        <taxon>Bacillati</taxon>
        <taxon>Cyanobacteriota</taxon>
        <taxon>Cyanophyceae</taxon>
        <taxon>Leptolyngbyales</taxon>
        <taxon>Trichocoleusaceae</taxon>
        <taxon>Trichocoleus</taxon>
    </lineage>
</organism>